<dbReference type="Gene3D" id="2.40.128.110">
    <property type="entry name" value="Lipid/polyisoprenoid-binding, YceI-like"/>
    <property type="match status" value="1"/>
</dbReference>
<name>A0ABX1PJG2_9RHOO</name>
<organism evidence="3 4">
    <name type="scientific">Aromatoleum anaerobium</name>
    <dbReference type="NCBI Taxonomy" id="182180"/>
    <lineage>
        <taxon>Bacteria</taxon>
        <taxon>Pseudomonadati</taxon>
        <taxon>Pseudomonadota</taxon>
        <taxon>Betaproteobacteria</taxon>
        <taxon>Rhodocyclales</taxon>
        <taxon>Rhodocyclaceae</taxon>
        <taxon>Aromatoleum</taxon>
    </lineage>
</organism>
<dbReference type="PANTHER" id="PTHR34406">
    <property type="entry name" value="PROTEIN YCEI"/>
    <property type="match status" value="1"/>
</dbReference>
<proteinExistence type="predicted"/>
<feature type="signal peptide" evidence="1">
    <location>
        <begin position="1"/>
        <end position="25"/>
    </location>
</feature>
<dbReference type="Pfam" id="PF04264">
    <property type="entry name" value="YceI"/>
    <property type="match status" value="1"/>
</dbReference>
<dbReference type="PANTHER" id="PTHR34406:SF1">
    <property type="entry name" value="PROTEIN YCEI"/>
    <property type="match status" value="1"/>
</dbReference>
<accession>A0ABX1PJG2</accession>
<keyword evidence="1" id="KW-0732">Signal</keyword>
<evidence type="ECO:0000313" key="3">
    <source>
        <dbReference type="EMBL" id="NMG24068.1"/>
    </source>
</evidence>
<reference evidence="3" key="1">
    <citation type="submission" date="2019-12" db="EMBL/GenBank/DDBJ databases">
        <title>Comparative genomics gives insights into the taxonomy of the Azoarcus-Aromatoleum group and reveals separate origins of nif in the plant-associated Azoarcus and non-plant-associated Aromatoleum sub-groups.</title>
        <authorList>
            <person name="Lafos M."/>
            <person name="Maluk M."/>
            <person name="Batista M."/>
            <person name="Junghare M."/>
            <person name="Carmona M."/>
            <person name="Faoro H."/>
            <person name="Cruz L.M."/>
            <person name="Battistoni F."/>
            <person name="De Souza E."/>
            <person name="Pedrosa F."/>
            <person name="Chen W.-M."/>
            <person name="Poole P.S."/>
            <person name="Dixon R.A."/>
            <person name="James E.K."/>
        </authorList>
    </citation>
    <scope>NUCLEOTIDE SEQUENCE</scope>
    <source>
        <strain evidence="3">LuFRes1</strain>
    </source>
</reference>
<dbReference type="Proteomes" id="UP000615989">
    <property type="component" value="Unassembled WGS sequence"/>
</dbReference>
<protein>
    <submittedName>
        <fullName evidence="3">Polyisoprenoid-binding protein</fullName>
    </submittedName>
</protein>
<feature type="chain" id="PRO_5045461115" evidence="1">
    <location>
        <begin position="26"/>
        <end position="197"/>
    </location>
</feature>
<keyword evidence="4" id="KW-1185">Reference proteome</keyword>
<sequence length="197" mass="20716">MNTSLPFNAALLAVALPLATGAALAAGPEPVFNQVQADKSRVDFVFKQMNVPIEGHFGKVRTNLVFDAAAPAKSSVRLELDLSSIDAGSSEANSEVLGKPWFNVKDNPTATFVSTAVKPLGGNRFEVVGNLSLKGKTQPLTAPVTVTRQGDTATFDGGFTLKRLEFAIGDGIWADTSVVANDVDVRFHAVARSAGTK</sequence>
<dbReference type="RefSeq" id="WP_169117477.1">
    <property type="nucleotide sequence ID" value="NZ_WTVG02000040.1"/>
</dbReference>
<evidence type="ECO:0000313" key="4">
    <source>
        <dbReference type="Proteomes" id="UP000615989"/>
    </source>
</evidence>
<gene>
    <name evidence="3" type="ORF">GO606_04880</name>
</gene>
<evidence type="ECO:0000256" key="1">
    <source>
        <dbReference type="SAM" id="SignalP"/>
    </source>
</evidence>
<dbReference type="SMART" id="SM00867">
    <property type="entry name" value="YceI"/>
    <property type="match status" value="1"/>
</dbReference>
<dbReference type="InterPro" id="IPR007372">
    <property type="entry name" value="Lipid/polyisoprenoid-bd_YceI"/>
</dbReference>
<dbReference type="EMBL" id="WTVG01000009">
    <property type="protein sequence ID" value="NMG24068.1"/>
    <property type="molecule type" value="Genomic_DNA"/>
</dbReference>
<comment type="caution">
    <text evidence="3">The sequence shown here is derived from an EMBL/GenBank/DDBJ whole genome shotgun (WGS) entry which is preliminary data.</text>
</comment>
<feature type="domain" description="Lipid/polyisoprenoid-binding YceI-like" evidence="2">
    <location>
        <begin position="32"/>
        <end position="192"/>
    </location>
</feature>
<evidence type="ECO:0000259" key="2">
    <source>
        <dbReference type="SMART" id="SM00867"/>
    </source>
</evidence>
<dbReference type="SUPFAM" id="SSF101874">
    <property type="entry name" value="YceI-like"/>
    <property type="match status" value="1"/>
</dbReference>
<dbReference type="InterPro" id="IPR036761">
    <property type="entry name" value="TTHA0802/YceI-like_sf"/>
</dbReference>